<gene>
    <name evidence="1" type="ORF">AcetOrient_orf03060</name>
</gene>
<evidence type="ECO:0000313" key="1">
    <source>
        <dbReference type="EMBL" id="BBC80401.1"/>
    </source>
</evidence>
<accession>A0A2Z5ZIS5</accession>
<reference evidence="1 2" key="1">
    <citation type="submission" date="2018-02" db="EMBL/GenBank/DDBJ databases">
        <title>Acetobacter orientalis genome.</title>
        <authorList>
            <person name="Nakashima N."/>
            <person name="Tamura T."/>
        </authorList>
    </citation>
    <scope>NUCLEOTIDE SEQUENCE [LARGE SCALE GENOMIC DNA]</scope>
    <source>
        <strain evidence="1 2">FAN1</strain>
    </source>
</reference>
<organism evidence="1 2">
    <name type="scientific">Acetobacter orientalis</name>
    <dbReference type="NCBI Taxonomy" id="146474"/>
    <lineage>
        <taxon>Bacteria</taxon>
        <taxon>Pseudomonadati</taxon>
        <taxon>Pseudomonadota</taxon>
        <taxon>Alphaproteobacteria</taxon>
        <taxon>Acetobacterales</taxon>
        <taxon>Acetobacteraceae</taxon>
        <taxon>Acetobacter</taxon>
    </lineage>
</organism>
<dbReference type="Proteomes" id="UP000270034">
    <property type="component" value="Chromosome"/>
</dbReference>
<evidence type="ECO:0000313" key="2">
    <source>
        <dbReference type="Proteomes" id="UP000270034"/>
    </source>
</evidence>
<dbReference type="KEGG" id="aot:AcetOri_orf03060"/>
<dbReference type="AlphaFoldDB" id="A0A2Z5ZIS5"/>
<protein>
    <submittedName>
        <fullName evidence="1">DNA excision repair protein</fullName>
    </submittedName>
</protein>
<name>A0A2Z5ZIS5_9PROT</name>
<proteinExistence type="predicted"/>
<sequence>MPVKAVDFEPTTSTDSVTLAAGDLSYQQIAVRKSLLRGFTAL</sequence>
<dbReference type="EMBL" id="AP018515">
    <property type="protein sequence ID" value="BBC80401.1"/>
    <property type="molecule type" value="Genomic_DNA"/>
</dbReference>